<evidence type="ECO:0000256" key="4">
    <source>
        <dbReference type="ARBA" id="ARBA00023136"/>
    </source>
</evidence>
<feature type="transmembrane region" description="Helical" evidence="5">
    <location>
        <begin position="134"/>
        <end position="152"/>
    </location>
</feature>
<keyword evidence="2 5" id="KW-0812">Transmembrane</keyword>
<comment type="similarity">
    <text evidence="5">Belongs to the YciB family.</text>
</comment>
<dbReference type="PANTHER" id="PTHR36917:SF1">
    <property type="entry name" value="INNER MEMBRANE-SPANNING PROTEIN YCIB"/>
    <property type="match status" value="1"/>
</dbReference>
<evidence type="ECO:0000256" key="1">
    <source>
        <dbReference type="ARBA" id="ARBA00022475"/>
    </source>
</evidence>
<keyword evidence="7" id="KW-1185">Reference proteome</keyword>
<dbReference type="Proteomes" id="UP001595444">
    <property type="component" value="Unassembled WGS sequence"/>
</dbReference>
<organism evidence="6 7">
    <name type="scientific">Kordiimonas pumila</name>
    <dbReference type="NCBI Taxonomy" id="2161677"/>
    <lineage>
        <taxon>Bacteria</taxon>
        <taxon>Pseudomonadati</taxon>
        <taxon>Pseudomonadota</taxon>
        <taxon>Alphaproteobacteria</taxon>
        <taxon>Kordiimonadales</taxon>
        <taxon>Kordiimonadaceae</taxon>
        <taxon>Kordiimonas</taxon>
    </lineage>
</organism>
<keyword evidence="3 5" id="KW-1133">Transmembrane helix</keyword>
<dbReference type="RefSeq" id="WP_194214310.1">
    <property type="nucleotide sequence ID" value="NZ_CP061205.1"/>
</dbReference>
<evidence type="ECO:0000256" key="3">
    <source>
        <dbReference type="ARBA" id="ARBA00022989"/>
    </source>
</evidence>
<protein>
    <recommendedName>
        <fullName evidence="5">Inner membrane-spanning protein YciB</fullName>
    </recommendedName>
</protein>
<comment type="subcellular location">
    <subcellularLocation>
        <location evidence="5">Cell inner membrane</location>
        <topology evidence="5">Multi-pass membrane protein</topology>
    </subcellularLocation>
</comment>
<feature type="transmembrane region" description="Helical" evidence="5">
    <location>
        <begin position="63"/>
        <end position="81"/>
    </location>
</feature>
<reference evidence="7" key="1">
    <citation type="journal article" date="2019" name="Int. J. Syst. Evol. Microbiol.">
        <title>The Global Catalogue of Microorganisms (GCM) 10K type strain sequencing project: providing services to taxonomists for standard genome sequencing and annotation.</title>
        <authorList>
            <consortium name="The Broad Institute Genomics Platform"/>
            <consortium name="The Broad Institute Genome Sequencing Center for Infectious Disease"/>
            <person name="Wu L."/>
            <person name="Ma J."/>
        </authorList>
    </citation>
    <scope>NUCLEOTIDE SEQUENCE [LARGE SCALE GENOMIC DNA]</scope>
    <source>
        <strain evidence="7">KCTC 62164</strain>
    </source>
</reference>
<sequence>MTDTESTPKPAGWPKLLIDFGPLVVFFASFKLGDIWLATATFMAASVAAMIASKILFKTISPLLKITFVIVMVMGGLTLYLQDETFVKMKLTIINSLFAAVLLFGLLRGKLYIKMVMELAFEMDDAAWRILTRNYVIFLIVMAVVNEVIWRTQTTDFWVNFKTFGYTIATIAFMATQMPMLMKYMPDDDKKS</sequence>
<proteinExistence type="inferred from homology"/>
<evidence type="ECO:0000256" key="5">
    <source>
        <dbReference type="HAMAP-Rule" id="MF_00189"/>
    </source>
</evidence>
<evidence type="ECO:0000313" key="6">
    <source>
        <dbReference type="EMBL" id="MFC3051485.1"/>
    </source>
</evidence>
<name>A0ABV7D3G7_9PROT</name>
<feature type="transmembrane region" description="Helical" evidence="5">
    <location>
        <begin position="36"/>
        <end position="56"/>
    </location>
</feature>
<dbReference type="Pfam" id="PF04279">
    <property type="entry name" value="IspA"/>
    <property type="match status" value="1"/>
</dbReference>
<keyword evidence="5" id="KW-0997">Cell inner membrane</keyword>
<comment type="function">
    <text evidence="5">Plays a role in cell envelope biogenesis, maintenance of cell envelope integrity and membrane homeostasis.</text>
</comment>
<keyword evidence="4 5" id="KW-0472">Membrane</keyword>
<dbReference type="PANTHER" id="PTHR36917">
    <property type="entry name" value="INTRACELLULAR SEPTATION PROTEIN A-RELATED"/>
    <property type="match status" value="1"/>
</dbReference>
<feature type="transmembrane region" description="Helical" evidence="5">
    <location>
        <begin position="93"/>
        <end position="113"/>
    </location>
</feature>
<comment type="caution">
    <text evidence="6">The sequence shown here is derived from an EMBL/GenBank/DDBJ whole genome shotgun (WGS) entry which is preliminary data.</text>
</comment>
<dbReference type="EMBL" id="JBHRSL010000003">
    <property type="protein sequence ID" value="MFC3051485.1"/>
    <property type="molecule type" value="Genomic_DNA"/>
</dbReference>
<dbReference type="HAMAP" id="MF_00189">
    <property type="entry name" value="YciB"/>
    <property type="match status" value="1"/>
</dbReference>
<dbReference type="InterPro" id="IPR006008">
    <property type="entry name" value="YciB"/>
</dbReference>
<evidence type="ECO:0000313" key="7">
    <source>
        <dbReference type="Proteomes" id="UP001595444"/>
    </source>
</evidence>
<keyword evidence="1 5" id="KW-1003">Cell membrane</keyword>
<gene>
    <name evidence="6" type="primary">ispZ</name>
    <name evidence="5" type="synonym">yciB</name>
    <name evidence="6" type="ORF">ACFOKA_06175</name>
</gene>
<feature type="transmembrane region" description="Helical" evidence="5">
    <location>
        <begin position="164"/>
        <end position="182"/>
    </location>
</feature>
<dbReference type="NCBIfam" id="TIGR00997">
    <property type="entry name" value="ispZ"/>
    <property type="match status" value="1"/>
</dbReference>
<evidence type="ECO:0000256" key="2">
    <source>
        <dbReference type="ARBA" id="ARBA00022692"/>
    </source>
</evidence>
<accession>A0ABV7D3G7</accession>